<keyword evidence="2" id="KW-1185">Reference proteome</keyword>
<comment type="caution">
    <text evidence="1">The sequence shown here is derived from an EMBL/GenBank/DDBJ whole genome shotgun (WGS) entry which is preliminary data.</text>
</comment>
<dbReference type="EMBL" id="JANHOG010001027">
    <property type="protein sequence ID" value="KAJ3546340.1"/>
    <property type="molecule type" value="Genomic_DNA"/>
</dbReference>
<reference evidence="1" key="1">
    <citation type="submission" date="2022-07" db="EMBL/GenBank/DDBJ databases">
        <title>Genome Sequence of Phlebia brevispora.</title>
        <authorList>
            <person name="Buettner E."/>
        </authorList>
    </citation>
    <scope>NUCLEOTIDE SEQUENCE</scope>
    <source>
        <strain evidence="1">MPL23</strain>
    </source>
</reference>
<sequence>MTLLILALFIVATFAALRVYAIWNRNWQLALPVLLLGLVSPALNIVLDVAEAPVLAPPPSSGCGISLSISESLYSTRKHLLHQCLRSTHHTSWLPVIICNRATTSAYDGIVLVLTLARTYHLLMSDGTMYFALLLVINIAQIIITSRVSGSNYLSYFVSPFTSMLISRFLLDLRKVPSGESPMNPSASTMFVERPDLTTIVFEETGLSTFGAPLGSGSESVDFDGSENSDTEGISAEDSTPGNDIVGYGALLAFELRYITFHDNLLPAATVGIG</sequence>
<evidence type="ECO:0000313" key="1">
    <source>
        <dbReference type="EMBL" id="KAJ3546340.1"/>
    </source>
</evidence>
<accession>A0ACC1STY2</accession>
<name>A0ACC1STY2_9APHY</name>
<dbReference type="Proteomes" id="UP001148662">
    <property type="component" value="Unassembled WGS sequence"/>
</dbReference>
<organism evidence="1 2">
    <name type="scientific">Phlebia brevispora</name>
    <dbReference type="NCBI Taxonomy" id="194682"/>
    <lineage>
        <taxon>Eukaryota</taxon>
        <taxon>Fungi</taxon>
        <taxon>Dikarya</taxon>
        <taxon>Basidiomycota</taxon>
        <taxon>Agaricomycotina</taxon>
        <taxon>Agaricomycetes</taxon>
        <taxon>Polyporales</taxon>
        <taxon>Meruliaceae</taxon>
        <taxon>Phlebia</taxon>
    </lineage>
</organism>
<gene>
    <name evidence="1" type="ORF">NM688_g5524</name>
</gene>
<protein>
    <submittedName>
        <fullName evidence="1">Uncharacterized protein</fullName>
    </submittedName>
</protein>
<evidence type="ECO:0000313" key="2">
    <source>
        <dbReference type="Proteomes" id="UP001148662"/>
    </source>
</evidence>
<proteinExistence type="predicted"/>